<dbReference type="SUPFAM" id="SSF54897">
    <property type="entry name" value="Protease propeptides/inhibitors"/>
    <property type="match status" value="1"/>
</dbReference>
<dbReference type="CDD" id="cd04077">
    <property type="entry name" value="Peptidases_S8_PCSK9_ProteinaseK_like"/>
    <property type="match status" value="1"/>
</dbReference>
<organism evidence="10 11">
    <name type="scientific">Streptomyces cirratus</name>
    <dbReference type="NCBI Taxonomy" id="68187"/>
    <lineage>
        <taxon>Bacteria</taxon>
        <taxon>Bacillati</taxon>
        <taxon>Actinomycetota</taxon>
        <taxon>Actinomycetes</taxon>
        <taxon>Kitasatosporales</taxon>
        <taxon>Streptomycetaceae</taxon>
        <taxon>Streptomyces</taxon>
    </lineage>
</organism>
<keyword evidence="7" id="KW-0732">Signal</keyword>
<dbReference type="InterPro" id="IPR023828">
    <property type="entry name" value="Peptidase_S8_Ser-AS"/>
</dbReference>
<keyword evidence="3 5" id="KW-0378">Hydrolase</keyword>
<dbReference type="InterPro" id="IPR015500">
    <property type="entry name" value="Peptidase_S8_subtilisin-rel"/>
</dbReference>
<keyword evidence="4 5" id="KW-0720">Serine protease</keyword>
<comment type="caution">
    <text evidence="10">The sequence shown here is derived from an EMBL/GenBank/DDBJ whole genome shotgun (WGS) entry which is preliminary data.</text>
</comment>
<dbReference type="InterPro" id="IPR010259">
    <property type="entry name" value="S8pro/Inhibitor_I9"/>
</dbReference>
<evidence type="ECO:0000259" key="8">
    <source>
        <dbReference type="Pfam" id="PF00082"/>
    </source>
</evidence>
<evidence type="ECO:0000256" key="1">
    <source>
        <dbReference type="ARBA" id="ARBA00011073"/>
    </source>
</evidence>
<dbReference type="Gene3D" id="3.30.70.80">
    <property type="entry name" value="Peptidase S8 propeptide/proteinase inhibitor I9"/>
    <property type="match status" value="1"/>
</dbReference>
<dbReference type="InterPro" id="IPR037045">
    <property type="entry name" value="S8pro/Inhibitor_I9_sf"/>
</dbReference>
<gene>
    <name evidence="10" type="ORF">GCM10010347_07650</name>
</gene>
<dbReference type="InterPro" id="IPR022398">
    <property type="entry name" value="Peptidase_S8_His-AS"/>
</dbReference>
<feature type="signal peptide" evidence="7">
    <location>
        <begin position="1"/>
        <end position="17"/>
    </location>
</feature>
<dbReference type="Pfam" id="PF00082">
    <property type="entry name" value="Peptidase_S8"/>
    <property type="match status" value="1"/>
</dbReference>
<evidence type="ECO:0000256" key="5">
    <source>
        <dbReference type="PROSITE-ProRule" id="PRU01240"/>
    </source>
</evidence>
<proteinExistence type="inferred from homology"/>
<accession>A0ABQ3EI46</accession>
<dbReference type="Proteomes" id="UP000642673">
    <property type="component" value="Unassembled WGS sequence"/>
</dbReference>
<feature type="chain" id="PRO_5046064703" evidence="7">
    <location>
        <begin position="18"/>
        <end position="420"/>
    </location>
</feature>
<evidence type="ECO:0000313" key="10">
    <source>
        <dbReference type="EMBL" id="GHB40507.1"/>
    </source>
</evidence>
<evidence type="ECO:0000256" key="4">
    <source>
        <dbReference type="ARBA" id="ARBA00022825"/>
    </source>
</evidence>
<keyword evidence="11" id="KW-1185">Reference proteome</keyword>
<keyword evidence="2 5" id="KW-0645">Protease</keyword>
<dbReference type="InterPro" id="IPR036852">
    <property type="entry name" value="Peptidase_S8/S53_dom_sf"/>
</dbReference>
<evidence type="ECO:0000259" key="9">
    <source>
        <dbReference type="Pfam" id="PF05922"/>
    </source>
</evidence>
<dbReference type="PROSITE" id="PS51892">
    <property type="entry name" value="SUBTILASE"/>
    <property type="match status" value="1"/>
</dbReference>
<dbReference type="PANTHER" id="PTHR43806:SF11">
    <property type="entry name" value="CEREVISIN-RELATED"/>
    <property type="match status" value="1"/>
</dbReference>
<dbReference type="EMBL" id="BMVP01000001">
    <property type="protein sequence ID" value="GHB40507.1"/>
    <property type="molecule type" value="Genomic_DNA"/>
</dbReference>
<name>A0ABQ3EI46_9ACTN</name>
<feature type="domain" description="Peptidase S8/S53" evidence="8">
    <location>
        <begin position="133"/>
        <end position="397"/>
    </location>
</feature>
<dbReference type="InterPro" id="IPR034193">
    <property type="entry name" value="PCSK9_ProteinaseK-like"/>
</dbReference>
<dbReference type="PRINTS" id="PR00723">
    <property type="entry name" value="SUBTILISIN"/>
</dbReference>
<feature type="active site" description="Charge relay system" evidence="5">
    <location>
        <position position="174"/>
    </location>
</feature>
<dbReference type="PANTHER" id="PTHR43806">
    <property type="entry name" value="PEPTIDASE S8"/>
    <property type="match status" value="1"/>
</dbReference>
<evidence type="ECO:0000256" key="2">
    <source>
        <dbReference type="ARBA" id="ARBA00022670"/>
    </source>
</evidence>
<dbReference type="PROSITE" id="PS00136">
    <property type="entry name" value="SUBTILASE_ASP"/>
    <property type="match status" value="1"/>
</dbReference>
<dbReference type="InterPro" id="IPR050131">
    <property type="entry name" value="Peptidase_S8_subtilisin-like"/>
</dbReference>
<evidence type="ECO:0000256" key="6">
    <source>
        <dbReference type="RuleBase" id="RU003355"/>
    </source>
</evidence>
<evidence type="ECO:0000256" key="3">
    <source>
        <dbReference type="ARBA" id="ARBA00022801"/>
    </source>
</evidence>
<comment type="similarity">
    <text evidence="1 5 6">Belongs to the peptidase S8 family.</text>
</comment>
<dbReference type="PROSITE" id="PS00138">
    <property type="entry name" value="SUBTILASE_SER"/>
    <property type="match status" value="1"/>
</dbReference>
<evidence type="ECO:0000313" key="11">
    <source>
        <dbReference type="Proteomes" id="UP000642673"/>
    </source>
</evidence>
<dbReference type="InterPro" id="IPR023827">
    <property type="entry name" value="Peptidase_S8_Asp-AS"/>
</dbReference>
<evidence type="ECO:0000256" key="7">
    <source>
        <dbReference type="SAM" id="SignalP"/>
    </source>
</evidence>
<dbReference type="Pfam" id="PF05922">
    <property type="entry name" value="Inhibitor_I9"/>
    <property type="match status" value="1"/>
</dbReference>
<dbReference type="RefSeq" id="WP_190182520.1">
    <property type="nucleotide sequence ID" value="NZ_BMVP01000001.1"/>
</dbReference>
<feature type="active site" description="Charge relay system" evidence="5">
    <location>
        <position position="142"/>
    </location>
</feature>
<feature type="domain" description="Inhibitor I9" evidence="9">
    <location>
        <begin position="32"/>
        <end position="102"/>
    </location>
</feature>
<reference evidence="11" key="1">
    <citation type="journal article" date="2019" name="Int. J. Syst. Evol. Microbiol.">
        <title>The Global Catalogue of Microorganisms (GCM) 10K type strain sequencing project: providing services to taxonomists for standard genome sequencing and annotation.</title>
        <authorList>
            <consortium name="The Broad Institute Genomics Platform"/>
            <consortium name="The Broad Institute Genome Sequencing Center for Infectious Disease"/>
            <person name="Wu L."/>
            <person name="Ma J."/>
        </authorList>
    </citation>
    <scope>NUCLEOTIDE SEQUENCE [LARGE SCALE GENOMIC DNA]</scope>
    <source>
        <strain evidence="11">JCM 4738</strain>
    </source>
</reference>
<dbReference type="SUPFAM" id="SSF52743">
    <property type="entry name" value="Subtilisin-like"/>
    <property type="match status" value="1"/>
</dbReference>
<feature type="active site" description="Charge relay system" evidence="5">
    <location>
        <position position="364"/>
    </location>
</feature>
<dbReference type="Gene3D" id="3.40.50.200">
    <property type="entry name" value="Peptidase S8/S53 domain"/>
    <property type="match status" value="1"/>
</dbReference>
<sequence length="420" mass="41876">MTALTALLPTAALLATAALSTAPSPEAPTAPYVVVLKDGASRAPAAAARVMAAETAGSGDEVMAVYDTALAGFAVRTTAARASELAADPRVAYVEPDTEFRTSDTQQPAPWALDRLDQRELPLDGSYTYATKGEGVTVYVVDTGINTLHQEFGGRARAGVNTVWLEGADDCNGHGTHVAGTIGGATYGVAKGVSLVSVKVANCRGSGRLSSLVNGIDWMVRDALKAAKAANAAAAAAAAGKGTAPTTTPTTTPATPLTATAAAPAVANMSMGGTRSRALDTAVTRAIAAGITFTVAAGNSGKDACTGSPARVPDAVTVAATDTADHRAAFSAYGSCVDLSAPGVGITSAWKGSTTALARATGTSMAAPHAAGVAALILADGIRRTPAQVTQTMLRSAVPDRITGLPAGTPNLLLHTPTVG</sequence>
<protein>
    <submittedName>
        <fullName evidence="10">Uncharacterized protein</fullName>
    </submittedName>
</protein>
<dbReference type="PROSITE" id="PS00137">
    <property type="entry name" value="SUBTILASE_HIS"/>
    <property type="match status" value="1"/>
</dbReference>
<dbReference type="InterPro" id="IPR000209">
    <property type="entry name" value="Peptidase_S8/S53_dom"/>
</dbReference>